<dbReference type="AlphaFoldDB" id="A0A3S3B8F6"/>
<evidence type="ECO:0000256" key="1">
    <source>
        <dbReference type="SAM" id="Phobius"/>
    </source>
</evidence>
<feature type="transmembrane region" description="Helical" evidence="1">
    <location>
        <begin position="20"/>
        <end position="42"/>
    </location>
</feature>
<organism evidence="2 3">
    <name type="scientific">Rhodococcus xishaensis</name>
    <dbReference type="NCBI Taxonomy" id="2487364"/>
    <lineage>
        <taxon>Bacteria</taxon>
        <taxon>Bacillati</taxon>
        <taxon>Actinomycetota</taxon>
        <taxon>Actinomycetes</taxon>
        <taxon>Mycobacteriales</taxon>
        <taxon>Nocardiaceae</taxon>
        <taxon>Rhodococcus</taxon>
    </lineage>
</organism>
<name>A0A3S3B8F6_9NOCA</name>
<dbReference type="Proteomes" id="UP000283479">
    <property type="component" value="Unassembled WGS sequence"/>
</dbReference>
<accession>A0A3S3B8F6</accession>
<dbReference type="OrthoDB" id="4559844at2"/>
<sequence>MDQLASWWDGAELWIAGLPFIPQVILVLAVMIPLCFGIAWVLDRVLSAVFVLVGRAEADPGVYPDEQTKVGGS</sequence>
<gene>
    <name evidence="2" type="ORF">EGT50_02850</name>
</gene>
<dbReference type="EMBL" id="RKLO01000001">
    <property type="protein sequence ID" value="RVW05532.1"/>
    <property type="molecule type" value="Genomic_DNA"/>
</dbReference>
<dbReference type="RefSeq" id="WP_127951053.1">
    <property type="nucleotide sequence ID" value="NZ_RKLO01000001.1"/>
</dbReference>
<evidence type="ECO:0000313" key="3">
    <source>
        <dbReference type="Proteomes" id="UP000283479"/>
    </source>
</evidence>
<reference evidence="2 3" key="1">
    <citation type="submission" date="2018-11" db="EMBL/GenBank/DDBJ databases">
        <title>Rhodococcus spongicola sp. nov. and Rhodococcus xishaensis sp. nov. from marine sponges.</title>
        <authorList>
            <person name="Li L."/>
            <person name="Lin H.W."/>
        </authorList>
    </citation>
    <scope>NUCLEOTIDE SEQUENCE [LARGE SCALE GENOMIC DNA]</scope>
    <source>
        <strain evidence="2 3">LHW51113</strain>
    </source>
</reference>
<keyword evidence="1" id="KW-0472">Membrane</keyword>
<keyword evidence="1" id="KW-1133">Transmembrane helix</keyword>
<protein>
    <submittedName>
        <fullName evidence="2">Uncharacterized protein</fullName>
    </submittedName>
</protein>
<keyword evidence="3" id="KW-1185">Reference proteome</keyword>
<comment type="caution">
    <text evidence="2">The sequence shown here is derived from an EMBL/GenBank/DDBJ whole genome shotgun (WGS) entry which is preliminary data.</text>
</comment>
<evidence type="ECO:0000313" key="2">
    <source>
        <dbReference type="EMBL" id="RVW05532.1"/>
    </source>
</evidence>
<keyword evidence="1" id="KW-0812">Transmembrane</keyword>
<proteinExistence type="predicted"/>